<dbReference type="SUPFAM" id="SSF53474">
    <property type="entry name" value="alpha/beta-Hydrolases"/>
    <property type="match status" value="1"/>
</dbReference>
<feature type="region of interest" description="Disordered" evidence="2">
    <location>
        <begin position="444"/>
        <end position="470"/>
    </location>
</feature>
<dbReference type="Proteomes" id="UP000243876">
    <property type="component" value="Unassembled WGS sequence"/>
</dbReference>
<protein>
    <submittedName>
        <fullName evidence="4">SPOSA6832_00427-mRNA-1:cds</fullName>
    </submittedName>
</protein>
<feature type="region of interest" description="Disordered" evidence="2">
    <location>
        <begin position="927"/>
        <end position="947"/>
    </location>
</feature>
<keyword evidence="1" id="KW-0378">Hydrolase</keyword>
<sequence length="947" mass="104767">MKKFVRRRLLCSAHLALSTDHDLAQFEKSALHTVEETQTFGNNFVPAPFWVRVIRVVIPLSSRLEAGKIIISTLGEDEIQAVIGGREWWQRTAHKEAGVDGEWISLKKDWQGLEREAKEKEKNEAEKKGKTPQEWEDELRAERLKQLKEKTKEENRRRRKEGKARNADPSISANTRTTETDDETSDIETEQEAEERAAEGQRRANGDDADSVPFFENDEYSGELDDMPVCLYLFGGGYFFGSVNTHRYILWRIARKMGGRVFAPKYRLAPQYPFPCALHDALSAYLYLIHPPPSAKHRAVDPAKIVIGGDSAGGGLTLALLCLIRDAGLPAPAGGILLSPWCDLTHSFPSILQNTETDIPPAYGFSQFKPSTLWPPPPPEFRKRAAQSTSIEGLKLAARKYAHSHLSPAASSASATPSSDHRHHHLSFNTHKKGLELAGAVEKLPEADPQRAEQHTTQAKPEGEGEEGKGEIGRVIKVKVDGEMVELADQIQLYATNDQLIYPFVSPAFAPSLGGLPPLYVMAGDKEVLRDEIIFMAHRAANPEKYPVRKGILEANPERAEKGKTYPPTKVHLQVYDDVCHDLPLFSFTNPAKYCFRAIASFAKFVTAGPNEQAAAVSATDMELPVERDPTHPDANGLLSPPSSHQNSTSALSGGSTSTLPALPHTHNGKKVHNLEKTIYLGTQPFNRPDYIDNMIRERVSITGVVRPMEPQADMQALTLDPEDIGLIKESPVKRYLAGSERSGTRSSRTSTNACRSDEKVGLLISFPVPSFQLYIDQLDSQTEHLRMAMREEAKRVTKRVSELQKEKKKGSGSGSSTSTQQSEADTGALERITDSPEPLDLAENEIGLGGIWNLHGEHPPPSSIAARKDTGEARRLANTLEEHYSRLHALNLWSGVSDPHFSLPLSTATHLLLLYQLHDVVGHLPRQHTTDDFDPASSSQTSTSPR</sequence>
<dbReference type="OrthoDB" id="1662883at2759"/>
<dbReference type="EMBL" id="CENE01000001">
    <property type="protein sequence ID" value="CEQ38938.1"/>
    <property type="molecule type" value="Genomic_DNA"/>
</dbReference>
<feature type="region of interest" description="Disordered" evidence="2">
    <location>
        <begin position="618"/>
        <end position="669"/>
    </location>
</feature>
<feature type="compositionally biased region" description="Acidic residues" evidence="2">
    <location>
        <begin position="180"/>
        <end position="193"/>
    </location>
</feature>
<dbReference type="InterPro" id="IPR013094">
    <property type="entry name" value="AB_hydrolase_3"/>
</dbReference>
<gene>
    <name evidence="4" type="primary">SPOSA6832_00427</name>
</gene>
<dbReference type="PANTHER" id="PTHR48081:SF5">
    <property type="entry name" value="ALPHA_BETA HYDROLASE FOLD-3 DOMAIN-CONTAINING PROTEIN"/>
    <property type="match status" value="1"/>
</dbReference>
<reference evidence="5" key="1">
    <citation type="submission" date="2015-02" db="EMBL/GenBank/DDBJ databases">
        <authorList>
            <person name="Gon?alves P."/>
        </authorList>
    </citation>
    <scope>NUCLEOTIDE SEQUENCE [LARGE SCALE GENOMIC DNA]</scope>
</reference>
<feature type="compositionally biased region" description="Low complexity" evidence="2">
    <location>
        <begin position="648"/>
        <end position="660"/>
    </location>
</feature>
<evidence type="ECO:0000256" key="2">
    <source>
        <dbReference type="SAM" id="MobiDB-lite"/>
    </source>
</evidence>
<name>A0A0D6EGM4_SPOSA</name>
<dbReference type="InterPro" id="IPR029058">
    <property type="entry name" value="AB_hydrolase_fold"/>
</dbReference>
<keyword evidence="5" id="KW-1185">Reference proteome</keyword>
<feature type="compositionally biased region" description="Basic and acidic residues" evidence="2">
    <location>
        <begin position="797"/>
        <end position="806"/>
    </location>
</feature>
<dbReference type="Pfam" id="PF07859">
    <property type="entry name" value="Abhydrolase_3"/>
    <property type="match status" value="1"/>
</dbReference>
<feature type="domain" description="Alpha/beta hydrolase fold-3" evidence="3">
    <location>
        <begin position="231"/>
        <end position="352"/>
    </location>
</feature>
<feature type="compositionally biased region" description="Basic and acidic residues" evidence="2">
    <location>
        <begin position="444"/>
        <end position="454"/>
    </location>
</feature>
<feature type="region of interest" description="Disordered" evidence="2">
    <location>
        <begin position="797"/>
        <end position="840"/>
    </location>
</feature>
<proteinExistence type="predicted"/>
<dbReference type="Gene3D" id="3.40.50.1820">
    <property type="entry name" value="alpha/beta hydrolase"/>
    <property type="match status" value="2"/>
</dbReference>
<feature type="compositionally biased region" description="Basic and acidic residues" evidence="2">
    <location>
        <begin position="115"/>
        <end position="156"/>
    </location>
</feature>
<evidence type="ECO:0000313" key="5">
    <source>
        <dbReference type="Proteomes" id="UP000243876"/>
    </source>
</evidence>
<accession>A0A0D6EGM4</accession>
<feature type="region of interest" description="Disordered" evidence="2">
    <location>
        <begin position="115"/>
        <end position="216"/>
    </location>
</feature>
<evidence type="ECO:0000256" key="1">
    <source>
        <dbReference type="ARBA" id="ARBA00022801"/>
    </source>
</evidence>
<dbReference type="PANTHER" id="PTHR48081">
    <property type="entry name" value="AB HYDROLASE SUPERFAMILY PROTEIN C4A8.06C"/>
    <property type="match status" value="1"/>
</dbReference>
<feature type="compositionally biased region" description="Polar residues" evidence="2">
    <location>
        <begin position="937"/>
        <end position="947"/>
    </location>
</feature>
<dbReference type="InterPro" id="IPR050300">
    <property type="entry name" value="GDXG_lipolytic_enzyme"/>
</dbReference>
<evidence type="ECO:0000313" key="4">
    <source>
        <dbReference type="EMBL" id="CEQ38938.1"/>
    </source>
</evidence>
<feature type="compositionally biased region" description="Basic and acidic residues" evidence="2">
    <location>
        <begin position="461"/>
        <end position="470"/>
    </location>
</feature>
<evidence type="ECO:0000259" key="3">
    <source>
        <dbReference type="Pfam" id="PF07859"/>
    </source>
</evidence>
<organism evidence="4 5">
    <name type="scientific">Sporidiobolus salmonicolor</name>
    <name type="common">Yeast-like fungus</name>
    <name type="synonym">Sporobolomyces salmonicolor</name>
    <dbReference type="NCBI Taxonomy" id="5005"/>
    <lineage>
        <taxon>Eukaryota</taxon>
        <taxon>Fungi</taxon>
        <taxon>Dikarya</taxon>
        <taxon>Basidiomycota</taxon>
        <taxon>Pucciniomycotina</taxon>
        <taxon>Microbotryomycetes</taxon>
        <taxon>Sporidiobolales</taxon>
        <taxon>Sporidiobolaceae</taxon>
        <taxon>Sporobolomyces</taxon>
    </lineage>
</organism>
<feature type="compositionally biased region" description="Low complexity" evidence="2">
    <location>
        <begin position="815"/>
        <end position="824"/>
    </location>
</feature>
<dbReference type="AlphaFoldDB" id="A0A0D6EGM4"/>
<dbReference type="GO" id="GO:0016787">
    <property type="term" value="F:hydrolase activity"/>
    <property type="evidence" value="ECO:0007669"/>
    <property type="project" value="UniProtKB-KW"/>
</dbReference>
<feature type="compositionally biased region" description="Basic and acidic residues" evidence="2">
    <location>
        <begin position="194"/>
        <end position="206"/>
    </location>
</feature>